<dbReference type="CDD" id="cd16917">
    <property type="entry name" value="HATPase_UhpB-NarQ-NarX-like"/>
    <property type="match status" value="1"/>
</dbReference>
<comment type="caution">
    <text evidence="5">The sequence shown here is derived from an EMBL/GenBank/DDBJ whole genome shotgun (WGS) entry which is preliminary data.</text>
</comment>
<dbReference type="Gene3D" id="3.30.565.10">
    <property type="entry name" value="Histidine kinase-like ATPase, C-terminal domain"/>
    <property type="match status" value="1"/>
</dbReference>
<evidence type="ECO:0000256" key="3">
    <source>
        <dbReference type="ARBA" id="ARBA00023012"/>
    </source>
</evidence>
<dbReference type="OrthoDB" id="5401121at2"/>
<dbReference type="NCBIfam" id="TIGR00229">
    <property type="entry name" value="sensory_box"/>
    <property type="match status" value="4"/>
</dbReference>
<dbReference type="Pfam" id="PF13188">
    <property type="entry name" value="PAS_8"/>
    <property type="match status" value="1"/>
</dbReference>
<organism evidence="5 6">
    <name type="scientific">Hydrotalea sandarakina</name>
    <dbReference type="NCBI Taxonomy" id="1004304"/>
    <lineage>
        <taxon>Bacteria</taxon>
        <taxon>Pseudomonadati</taxon>
        <taxon>Bacteroidota</taxon>
        <taxon>Chitinophagia</taxon>
        <taxon>Chitinophagales</taxon>
        <taxon>Chitinophagaceae</taxon>
        <taxon>Hydrotalea</taxon>
    </lineage>
</organism>
<feature type="domain" description="PAS" evidence="4">
    <location>
        <begin position="131"/>
        <end position="194"/>
    </location>
</feature>
<dbReference type="SMART" id="SM00091">
    <property type="entry name" value="PAS"/>
    <property type="match status" value="4"/>
</dbReference>
<feature type="domain" description="PAS" evidence="4">
    <location>
        <begin position="507"/>
        <end position="549"/>
    </location>
</feature>
<dbReference type="PANTHER" id="PTHR24421:SF59">
    <property type="entry name" value="OXYGEN SENSOR HISTIDINE KINASE NREB"/>
    <property type="match status" value="1"/>
</dbReference>
<feature type="domain" description="PAS" evidence="4">
    <location>
        <begin position="250"/>
        <end position="292"/>
    </location>
</feature>
<dbReference type="InterPro" id="IPR050482">
    <property type="entry name" value="Sensor_HK_TwoCompSys"/>
</dbReference>
<sequence length="854" mass="99666">MKTSALSQYSNNLVIKTNAQWAIEEVWPEKNAYFKQTEHWLQKPLQHIIIFSEQDVFMNELKKFKLSNNKTVSFQTFILNEKKKKFAAELIIQKKFKTGKINHFIINVQQIQSLQLKPKSFPVPLLLRETILDNIHAAILILNKNGEITYLNKAGERITGYNFATIANKNWFELFVPENERKKTIAIFQKLKSGEESIDHENAIITKQKNTKIIQWKNTAIYSGKTFQGTLSIGLDVTELKNAYDAIKQSERKFQSITEAIPIGLTICETNGKVLYMNQAFRQMFGYKVSEIKSVHDWFNRAYPNKASAEQAKKRWNAHVKNVQEKPIEDSIELKLLTHKRKEKIIELKTTYNNGYIYQIFIDLTEKRKLEAEAKEQALKFKRIIENFPIPMASCDLNYNLLFTNNKFEEVFGYKMDEIKKYPAWFKKIKFNTPEDEAKHDEEFYGYLKARKTDPDKLAPVLYRQIYNKKGELRDINITFNLFDNELFAVLEDVTEQNKYIKLLQESEERFKALAQNMPIAIGSYDTDGSVNFINQYFIKTIGYTAEELPTIEAWYAKTQPDPIKRQQYYQHWVSLIEAFSKNPQQEIPYVESDITCKDGSIKTFSYLFSIYKKTVYIIFVDITERRKAEKELMASHIQLQRLSAHQRRTKEAERKYIAEHIHDSVSQPVTGMKIDLTVIKNKLLKTQPDLAEKLQHNIEIANQVILATRKMATDLRPSILDDFGLAAAIEWECREFEKKTGILCYFEYDNSLKDESSEIQSNLYRIVQEALNNIDKFSQATKITIELYKKENNIQLRITDNGNGHDIEEKLKTLAIIGIKDRARNLKGTFSIEPNKNREGSQLLLTIPLKTKN</sequence>
<dbReference type="EMBL" id="QKZV01000002">
    <property type="protein sequence ID" value="PZX64800.1"/>
    <property type="molecule type" value="Genomic_DNA"/>
</dbReference>
<evidence type="ECO:0000256" key="2">
    <source>
        <dbReference type="ARBA" id="ARBA00022777"/>
    </source>
</evidence>
<gene>
    <name evidence="5" type="ORF">LX80_01001</name>
</gene>
<keyword evidence="6" id="KW-1185">Reference proteome</keyword>
<keyword evidence="3" id="KW-0902">Two-component regulatory system</keyword>
<dbReference type="GO" id="GO:0046983">
    <property type="term" value="F:protein dimerization activity"/>
    <property type="evidence" value="ECO:0007669"/>
    <property type="project" value="InterPro"/>
</dbReference>
<name>A0A2W7S210_9BACT</name>
<dbReference type="Gene3D" id="1.20.5.1930">
    <property type="match status" value="1"/>
</dbReference>
<reference evidence="5 6" key="1">
    <citation type="submission" date="2018-06" db="EMBL/GenBank/DDBJ databases">
        <title>Genomic Encyclopedia of Archaeal and Bacterial Type Strains, Phase II (KMG-II): from individual species to whole genera.</title>
        <authorList>
            <person name="Goeker M."/>
        </authorList>
    </citation>
    <scope>NUCLEOTIDE SEQUENCE [LARGE SCALE GENOMIC DNA]</scope>
    <source>
        <strain evidence="5 6">DSM 23241</strain>
    </source>
</reference>
<keyword evidence="2" id="KW-0418">Kinase</keyword>
<dbReference type="SUPFAM" id="SSF55785">
    <property type="entry name" value="PYP-like sensor domain (PAS domain)"/>
    <property type="match status" value="4"/>
</dbReference>
<dbReference type="GO" id="GO:0016020">
    <property type="term" value="C:membrane"/>
    <property type="evidence" value="ECO:0007669"/>
    <property type="project" value="InterPro"/>
</dbReference>
<dbReference type="Proteomes" id="UP000249720">
    <property type="component" value="Unassembled WGS sequence"/>
</dbReference>
<dbReference type="AlphaFoldDB" id="A0A2W7S210"/>
<dbReference type="InterPro" id="IPR035965">
    <property type="entry name" value="PAS-like_dom_sf"/>
</dbReference>
<dbReference type="CDD" id="cd00130">
    <property type="entry name" value="PAS"/>
    <property type="match status" value="1"/>
</dbReference>
<evidence type="ECO:0000313" key="6">
    <source>
        <dbReference type="Proteomes" id="UP000249720"/>
    </source>
</evidence>
<accession>A0A2W7S210</accession>
<dbReference type="GO" id="GO:0006355">
    <property type="term" value="P:regulation of DNA-templated transcription"/>
    <property type="evidence" value="ECO:0007669"/>
    <property type="project" value="InterPro"/>
</dbReference>
<dbReference type="InterPro" id="IPR011712">
    <property type="entry name" value="Sig_transdc_His_kin_sub3_dim/P"/>
</dbReference>
<evidence type="ECO:0000259" key="4">
    <source>
        <dbReference type="PROSITE" id="PS50112"/>
    </source>
</evidence>
<dbReference type="Pfam" id="PF13426">
    <property type="entry name" value="PAS_9"/>
    <property type="match status" value="2"/>
</dbReference>
<dbReference type="Pfam" id="PF00989">
    <property type="entry name" value="PAS"/>
    <property type="match status" value="1"/>
</dbReference>
<feature type="domain" description="PAS" evidence="4">
    <location>
        <begin position="377"/>
        <end position="419"/>
    </location>
</feature>
<dbReference type="SUPFAM" id="SSF55874">
    <property type="entry name" value="ATPase domain of HSP90 chaperone/DNA topoisomerase II/histidine kinase"/>
    <property type="match status" value="1"/>
</dbReference>
<dbReference type="Gene3D" id="3.30.450.20">
    <property type="entry name" value="PAS domain"/>
    <property type="match status" value="4"/>
</dbReference>
<dbReference type="InterPro" id="IPR000014">
    <property type="entry name" value="PAS"/>
</dbReference>
<protein>
    <submittedName>
        <fullName evidence="5">PAS domain S-box-containing protein</fullName>
    </submittedName>
</protein>
<evidence type="ECO:0000256" key="1">
    <source>
        <dbReference type="ARBA" id="ARBA00022679"/>
    </source>
</evidence>
<dbReference type="InterPro" id="IPR036890">
    <property type="entry name" value="HATPase_C_sf"/>
</dbReference>
<dbReference type="Pfam" id="PF02518">
    <property type="entry name" value="HATPase_c"/>
    <property type="match status" value="1"/>
</dbReference>
<dbReference type="PANTHER" id="PTHR24421">
    <property type="entry name" value="NITRATE/NITRITE SENSOR PROTEIN NARX-RELATED"/>
    <property type="match status" value="1"/>
</dbReference>
<dbReference type="InterPro" id="IPR013767">
    <property type="entry name" value="PAS_fold"/>
</dbReference>
<dbReference type="Pfam" id="PF07730">
    <property type="entry name" value="HisKA_3"/>
    <property type="match status" value="1"/>
</dbReference>
<dbReference type="InterPro" id="IPR003594">
    <property type="entry name" value="HATPase_dom"/>
</dbReference>
<evidence type="ECO:0000313" key="5">
    <source>
        <dbReference type="EMBL" id="PZX64800.1"/>
    </source>
</evidence>
<dbReference type="PROSITE" id="PS50112">
    <property type="entry name" value="PAS"/>
    <property type="match status" value="4"/>
</dbReference>
<keyword evidence="1" id="KW-0808">Transferase</keyword>
<dbReference type="RefSeq" id="WP_111293939.1">
    <property type="nucleotide sequence ID" value="NZ_QKZV01000002.1"/>
</dbReference>
<proteinExistence type="predicted"/>
<dbReference type="GO" id="GO:0000155">
    <property type="term" value="F:phosphorelay sensor kinase activity"/>
    <property type="evidence" value="ECO:0007669"/>
    <property type="project" value="InterPro"/>
</dbReference>